<dbReference type="EMBL" id="CP019288">
    <property type="protein sequence ID" value="QHI34764.1"/>
    <property type="molecule type" value="Genomic_DNA"/>
</dbReference>
<dbReference type="EC" id="3.2.2.n1" evidence="3"/>
<evidence type="ECO:0000313" key="4">
    <source>
        <dbReference type="EMBL" id="QHI34764.1"/>
    </source>
</evidence>
<evidence type="ECO:0000256" key="3">
    <source>
        <dbReference type="RuleBase" id="RU363015"/>
    </source>
</evidence>
<dbReference type="InterPro" id="IPR031100">
    <property type="entry name" value="LOG_fam"/>
</dbReference>
<protein>
    <recommendedName>
        <fullName evidence="3">Cytokinin riboside 5'-monophosphate phosphoribohydrolase</fullName>
        <ecNumber evidence="3">3.2.2.n1</ecNumber>
    </recommendedName>
</protein>
<dbReference type="PANTHER" id="PTHR31223">
    <property type="entry name" value="LOG FAMILY PROTEIN YJL055W"/>
    <property type="match status" value="1"/>
</dbReference>
<dbReference type="GO" id="GO:0005829">
    <property type="term" value="C:cytosol"/>
    <property type="evidence" value="ECO:0007669"/>
    <property type="project" value="TreeGrafter"/>
</dbReference>
<dbReference type="Gene3D" id="3.40.50.450">
    <property type="match status" value="1"/>
</dbReference>
<dbReference type="AlphaFoldDB" id="A0A7L4ZFM3"/>
<dbReference type="Pfam" id="PF03641">
    <property type="entry name" value="Lysine_decarbox"/>
    <property type="match status" value="1"/>
</dbReference>
<dbReference type="KEGG" id="kan:IMCC3317_01080"/>
<keyword evidence="3" id="KW-0378">Hydrolase</keyword>
<organism evidence="4 5">
    <name type="scientific">Kordia antarctica</name>
    <dbReference type="NCBI Taxonomy" id="1218801"/>
    <lineage>
        <taxon>Bacteria</taxon>
        <taxon>Pseudomonadati</taxon>
        <taxon>Bacteroidota</taxon>
        <taxon>Flavobacteriia</taxon>
        <taxon>Flavobacteriales</taxon>
        <taxon>Flavobacteriaceae</taxon>
        <taxon>Kordia</taxon>
    </lineage>
</organism>
<evidence type="ECO:0000256" key="1">
    <source>
        <dbReference type="ARBA" id="ARBA00000274"/>
    </source>
</evidence>
<comment type="catalytic activity">
    <reaction evidence="1">
        <text>AMP + H2O = D-ribose 5-phosphate + adenine</text>
        <dbReference type="Rhea" id="RHEA:20129"/>
        <dbReference type="ChEBI" id="CHEBI:15377"/>
        <dbReference type="ChEBI" id="CHEBI:16708"/>
        <dbReference type="ChEBI" id="CHEBI:78346"/>
        <dbReference type="ChEBI" id="CHEBI:456215"/>
        <dbReference type="EC" id="3.2.2.4"/>
    </reaction>
</comment>
<keyword evidence="5" id="KW-1185">Reference proteome</keyword>
<dbReference type="SUPFAM" id="SSF102405">
    <property type="entry name" value="MCP/YpsA-like"/>
    <property type="match status" value="1"/>
</dbReference>
<keyword evidence="3" id="KW-0203">Cytokinin biosynthesis</keyword>
<dbReference type="PANTHER" id="PTHR31223:SF70">
    <property type="entry name" value="LOG FAMILY PROTEIN YJL055W"/>
    <property type="match status" value="1"/>
</dbReference>
<comment type="similarity">
    <text evidence="2 3">Belongs to the LOG family.</text>
</comment>
<dbReference type="NCBIfam" id="TIGR00730">
    <property type="entry name" value="Rossman fold protein, TIGR00730 family"/>
    <property type="match status" value="1"/>
</dbReference>
<dbReference type="RefSeq" id="WP_160127552.1">
    <property type="nucleotide sequence ID" value="NZ_CP019288.1"/>
</dbReference>
<name>A0A7L4ZFM3_9FLAO</name>
<dbReference type="OrthoDB" id="9801098at2"/>
<gene>
    <name evidence="4" type="primary">yvdD</name>
    <name evidence="4" type="ORF">IMCC3317_01080</name>
</gene>
<dbReference type="Proteomes" id="UP000464657">
    <property type="component" value="Chromosome"/>
</dbReference>
<evidence type="ECO:0000256" key="2">
    <source>
        <dbReference type="ARBA" id="ARBA00006763"/>
    </source>
</evidence>
<sequence length="192" mass="21252">MKSIAVYCGSSLGNDPKIVIDAQKLGTALAEQKITMIYGGSKIGIMGTVANAVLENGGKVIGVIPEFLKRKEIVHDSVDEMYTTKTMVERKMKMIDLSEGFIALPGGFGTLEELFEVITALQLAQIPHPVAILNSNGYYDELIAMMKKMIQKGLLKEKNFDMLIIETDISKLLERMRNFVPNAVPKWITAKE</sequence>
<accession>A0A7L4ZFM3</accession>
<proteinExistence type="inferred from homology"/>
<dbReference type="GO" id="GO:0009691">
    <property type="term" value="P:cytokinin biosynthetic process"/>
    <property type="evidence" value="ECO:0007669"/>
    <property type="project" value="UniProtKB-UniRule"/>
</dbReference>
<reference evidence="4 5" key="1">
    <citation type="journal article" date="2013" name="Int. J. Syst. Evol. Microbiol.">
        <title>Kordia antarctica sp. nov., isolated from Antarctic seawater.</title>
        <authorList>
            <person name="Baek K."/>
            <person name="Choi A."/>
            <person name="Kang I."/>
            <person name="Lee K."/>
            <person name="Cho J.C."/>
        </authorList>
    </citation>
    <scope>NUCLEOTIDE SEQUENCE [LARGE SCALE GENOMIC DNA]</scope>
    <source>
        <strain evidence="4 5">IMCC3317</strain>
    </source>
</reference>
<dbReference type="InterPro" id="IPR005269">
    <property type="entry name" value="LOG"/>
</dbReference>
<dbReference type="GO" id="GO:0008714">
    <property type="term" value="F:AMP nucleosidase activity"/>
    <property type="evidence" value="ECO:0007669"/>
    <property type="project" value="UniProtKB-EC"/>
</dbReference>
<evidence type="ECO:0000313" key="5">
    <source>
        <dbReference type="Proteomes" id="UP000464657"/>
    </source>
</evidence>